<comment type="caution">
    <text evidence="2">The sequence shown here is derived from an EMBL/GenBank/DDBJ whole genome shotgun (WGS) entry which is preliminary data.</text>
</comment>
<sequence length="147" mass="16419">MEFTSSSVQSPASSSGSRRSRRSSKSRSRSAWPSSGLMSNGYLAVLVIVVVVTLQFASQVQSASVNKRSVEQSEDVCRNNAICGWEVYHPSTRNLQYYVASSCKCHQKESCIRAEDDISISAWVFRCRDARKRKTTRLPSIEQNDTS</sequence>
<proteinExistence type="predicted"/>
<organism evidence="2 3">
    <name type="scientific">Orchesella dallaii</name>
    <dbReference type="NCBI Taxonomy" id="48710"/>
    <lineage>
        <taxon>Eukaryota</taxon>
        <taxon>Metazoa</taxon>
        <taxon>Ecdysozoa</taxon>
        <taxon>Arthropoda</taxon>
        <taxon>Hexapoda</taxon>
        <taxon>Collembola</taxon>
        <taxon>Entomobryomorpha</taxon>
        <taxon>Entomobryoidea</taxon>
        <taxon>Orchesellidae</taxon>
        <taxon>Orchesellinae</taxon>
        <taxon>Orchesella</taxon>
    </lineage>
</organism>
<feature type="region of interest" description="Disordered" evidence="1">
    <location>
        <begin position="1"/>
        <end position="34"/>
    </location>
</feature>
<dbReference type="Proteomes" id="UP001642540">
    <property type="component" value="Unassembled WGS sequence"/>
</dbReference>
<name>A0ABP1QHM0_9HEXA</name>
<accession>A0ABP1QHM0</accession>
<evidence type="ECO:0000256" key="1">
    <source>
        <dbReference type="SAM" id="MobiDB-lite"/>
    </source>
</evidence>
<protein>
    <submittedName>
        <fullName evidence="2">Uncharacterized protein</fullName>
    </submittedName>
</protein>
<dbReference type="EMBL" id="CAXLJM020000028">
    <property type="protein sequence ID" value="CAL8096603.1"/>
    <property type="molecule type" value="Genomic_DNA"/>
</dbReference>
<feature type="compositionally biased region" description="Basic residues" evidence="1">
    <location>
        <begin position="18"/>
        <end position="28"/>
    </location>
</feature>
<evidence type="ECO:0000313" key="3">
    <source>
        <dbReference type="Proteomes" id="UP001642540"/>
    </source>
</evidence>
<reference evidence="2 3" key="1">
    <citation type="submission" date="2024-08" db="EMBL/GenBank/DDBJ databases">
        <authorList>
            <person name="Cucini C."/>
            <person name="Frati F."/>
        </authorList>
    </citation>
    <scope>NUCLEOTIDE SEQUENCE [LARGE SCALE GENOMIC DNA]</scope>
</reference>
<keyword evidence="3" id="KW-1185">Reference proteome</keyword>
<feature type="compositionally biased region" description="Low complexity" evidence="1">
    <location>
        <begin position="1"/>
        <end position="17"/>
    </location>
</feature>
<evidence type="ECO:0000313" key="2">
    <source>
        <dbReference type="EMBL" id="CAL8096603.1"/>
    </source>
</evidence>
<gene>
    <name evidence="2" type="ORF">ODALV1_LOCUS9402</name>
</gene>